<keyword evidence="1" id="KW-0121">Carboxypeptidase</keyword>
<dbReference type="Gene3D" id="2.60.40.10">
    <property type="entry name" value="Immunoglobulins"/>
    <property type="match status" value="1"/>
</dbReference>
<dbReference type="InterPro" id="IPR013783">
    <property type="entry name" value="Ig-like_fold"/>
</dbReference>
<evidence type="ECO:0000313" key="2">
    <source>
        <dbReference type="Proteomes" id="UP000291819"/>
    </source>
</evidence>
<dbReference type="EMBL" id="SIXF01000006">
    <property type="protein sequence ID" value="TBO42934.1"/>
    <property type="molecule type" value="Genomic_DNA"/>
</dbReference>
<gene>
    <name evidence="1" type="ORF">EYS08_09070</name>
</gene>
<dbReference type="SUPFAM" id="SSF49478">
    <property type="entry name" value="Cna protein B-type domain"/>
    <property type="match status" value="1"/>
</dbReference>
<dbReference type="OrthoDB" id="669007at2"/>
<dbReference type="RefSeq" id="WP_131029724.1">
    <property type="nucleotide sequence ID" value="NZ_SIXF01000006.1"/>
</dbReference>
<protein>
    <submittedName>
        <fullName evidence="1">Carboxypeptidase regulatory-like domain-containing protein</fullName>
    </submittedName>
</protein>
<name>A0A4Q9HE15_9SPHI</name>
<organism evidence="1 2">
    <name type="scientific">Pedobacter kyonggii</name>
    <dbReference type="NCBI Taxonomy" id="1926871"/>
    <lineage>
        <taxon>Bacteria</taxon>
        <taxon>Pseudomonadati</taxon>
        <taxon>Bacteroidota</taxon>
        <taxon>Sphingobacteriia</taxon>
        <taxon>Sphingobacteriales</taxon>
        <taxon>Sphingobacteriaceae</taxon>
        <taxon>Pedobacter</taxon>
    </lineage>
</organism>
<keyword evidence="1" id="KW-0645">Protease</keyword>
<keyword evidence="2" id="KW-1185">Reference proteome</keyword>
<sequence>MKNLIILIALLFCLSACKKYNKLKDEDLSKDPSYLYGRLFLTDTIKQSVRSQGLAGKTVTISYDDSADRLNYLLSTITDKEGYFKFSPLAPGKKYRVSYSETIDGTLYTADSSAIELPNEKLALSAGISMTGQNGIIFTVSDSLGNRLKGADVCIFSSPIPYNNITCDGSSYSLKSDVNGNASQFGIKSGPYYFLSKITIKGAEYIQKGNFQVSNKVEKQSLKLKLPDTSPSNLLEIIFVDQFGSAVPNGKVCLFTSKVLFARDTCENSNYSVLTNVSGKVSIPNMIPGKYYVLGDVSLKNVKLLAKDSITVSNNKSTLTLRLK</sequence>
<comment type="caution">
    <text evidence="1">The sequence shown here is derived from an EMBL/GenBank/DDBJ whole genome shotgun (WGS) entry which is preliminary data.</text>
</comment>
<dbReference type="AlphaFoldDB" id="A0A4Q9HE15"/>
<proteinExistence type="predicted"/>
<reference evidence="1 2" key="1">
    <citation type="submission" date="2019-02" db="EMBL/GenBank/DDBJ databases">
        <title>Pedobacter kyonggii whole genome sequence analysis.</title>
        <authorList>
            <person name="Dahal R.H."/>
        </authorList>
    </citation>
    <scope>NUCLEOTIDE SEQUENCE [LARGE SCALE GENOMIC DNA]</scope>
    <source>
        <strain evidence="1 2">K-4-11-1</strain>
    </source>
</reference>
<accession>A0A4Q9HE15</accession>
<keyword evidence="1" id="KW-0378">Hydrolase</keyword>
<evidence type="ECO:0000313" key="1">
    <source>
        <dbReference type="EMBL" id="TBO42934.1"/>
    </source>
</evidence>
<dbReference type="Proteomes" id="UP000291819">
    <property type="component" value="Unassembled WGS sequence"/>
</dbReference>
<dbReference type="GO" id="GO:0004180">
    <property type="term" value="F:carboxypeptidase activity"/>
    <property type="evidence" value="ECO:0007669"/>
    <property type="project" value="UniProtKB-KW"/>
</dbReference>